<dbReference type="Proteomes" id="UP000325313">
    <property type="component" value="Unassembled WGS sequence"/>
</dbReference>
<evidence type="ECO:0000313" key="2">
    <source>
        <dbReference type="EMBL" id="KAA1106907.1"/>
    </source>
</evidence>
<feature type="compositionally biased region" description="Basic residues" evidence="1">
    <location>
        <begin position="815"/>
        <end position="825"/>
    </location>
</feature>
<feature type="compositionally biased region" description="Polar residues" evidence="1">
    <location>
        <begin position="28"/>
        <end position="39"/>
    </location>
</feature>
<name>A0A5B0Q1A6_PUCGR</name>
<feature type="region of interest" description="Disordered" evidence="1">
    <location>
        <begin position="1"/>
        <end position="88"/>
    </location>
</feature>
<evidence type="ECO:0000313" key="3">
    <source>
        <dbReference type="Proteomes" id="UP000325313"/>
    </source>
</evidence>
<dbReference type="AlphaFoldDB" id="A0A5B0Q1A6"/>
<comment type="caution">
    <text evidence="2">The sequence shown here is derived from an EMBL/GenBank/DDBJ whole genome shotgun (WGS) entry which is preliminary data.</text>
</comment>
<dbReference type="EMBL" id="VDEP01000308">
    <property type="protein sequence ID" value="KAA1106907.1"/>
    <property type="molecule type" value="Genomic_DNA"/>
</dbReference>
<feature type="compositionally biased region" description="Polar residues" evidence="1">
    <location>
        <begin position="349"/>
        <end position="367"/>
    </location>
</feature>
<gene>
    <name evidence="2" type="ORF">PGTUg99_002560</name>
</gene>
<feature type="compositionally biased region" description="Basic residues" evidence="1">
    <location>
        <begin position="768"/>
        <end position="778"/>
    </location>
</feature>
<feature type="region of interest" description="Disordered" evidence="1">
    <location>
        <begin position="685"/>
        <end position="740"/>
    </location>
</feature>
<proteinExistence type="predicted"/>
<organism evidence="2 3">
    <name type="scientific">Puccinia graminis f. sp. tritici</name>
    <dbReference type="NCBI Taxonomy" id="56615"/>
    <lineage>
        <taxon>Eukaryota</taxon>
        <taxon>Fungi</taxon>
        <taxon>Dikarya</taxon>
        <taxon>Basidiomycota</taxon>
        <taxon>Pucciniomycotina</taxon>
        <taxon>Pucciniomycetes</taxon>
        <taxon>Pucciniales</taxon>
        <taxon>Pucciniaceae</taxon>
        <taxon>Puccinia</taxon>
    </lineage>
</organism>
<dbReference type="PANTHER" id="PTHR33246">
    <property type="entry name" value="CCHC-TYPE DOMAIN-CONTAINING PROTEIN"/>
    <property type="match status" value="1"/>
</dbReference>
<sequence length="841" mass="94562">MSLPFSTPHLEDGFGPSTPFRNRFQDRPSGSSFSWNSENILPPPKDKGKAKASEIRDPTEEDSDAGDPTPQAHNLPPLSGYGLHNTQNADEPVYNRQQQQQQQPANQQPIPQVAPKIIKEPGLFYDGENFGKFLMRYERAARAFNATDYDKALQIGRFMKTEELKIQLEAMDGFETCEWDKLQKEMTETWGELDNTILYTTNDLVDITKEYGVNGGIKDHREFKSYLGKFTTILKYLVTNKQIHKKSDASILFLSAFSRESQLNIKRTLISYELLPKGPDGSNLPPRWADLVEAVVIGVIMKKNHRIIPDSSPEPPSSRSSDLSSISSRSETDLRSSESKSLVPPKNGNLVSSESWTPIATSGNPRTTSKKKNRQVETEPVRYPEWTPDISTYLNKPKKTTRKPRKRKGLEMDGISQSNSNRETSNAETNRQETSSPRQTPESETDLLDYSEAMTTDTPLVPPPPSGFESLGNSLPSITDIAMRPQEARTSPSERGISPALINSRATSLALDTMSNRSTPVPRPIDRLTFPVNMNTKTGRLVYTPTPRQTHQTQVPALEQTLAPSEDDIIVDNQELETVVNLFNEQWNMFVQARDNQNPRLMRLALIQAISSQEEIRLLAGGAEMLRICENWIAREELADLERSQAANPTQPTSRLAITQTAHQHTVSPSPVPQRLLRQSSDVTYLGTGPAQRGNDRSLPPPPPSTPHPLDVARQEQAPPQHYHQLPQQQYRQEGHHPPQPQQMRVVQNYAPTTHQQVQVAPNLAPRPPHHQPPHRGSRGSGRNWRRPRDQTTTLIEVGQYLMRAERIAGRVFRVRGRGRARGRGRGPPPQQEELPAPNHQ</sequence>
<feature type="region of interest" description="Disordered" evidence="1">
    <location>
        <begin position="815"/>
        <end position="841"/>
    </location>
</feature>
<accession>A0A5B0Q1A6</accession>
<feature type="compositionally biased region" description="Polar residues" evidence="1">
    <location>
        <begin position="415"/>
        <end position="442"/>
    </location>
</feature>
<feature type="compositionally biased region" description="Low complexity" evidence="1">
    <location>
        <begin position="317"/>
        <end position="329"/>
    </location>
</feature>
<feature type="compositionally biased region" description="Basic and acidic residues" evidence="1">
    <location>
        <begin position="44"/>
        <end position="58"/>
    </location>
</feature>
<protein>
    <submittedName>
        <fullName evidence="2">Uncharacterized protein</fullName>
    </submittedName>
</protein>
<evidence type="ECO:0000256" key="1">
    <source>
        <dbReference type="SAM" id="MobiDB-lite"/>
    </source>
</evidence>
<feature type="region of interest" description="Disordered" evidence="1">
    <location>
        <begin position="763"/>
        <end position="790"/>
    </location>
</feature>
<dbReference type="PANTHER" id="PTHR33246:SF51">
    <property type="entry name" value="MYB_SANT-LIKE DOMAIN-CONTAINING PROTEIN"/>
    <property type="match status" value="1"/>
</dbReference>
<feature type="region of interest" description="Disordered" evidence="1">
    <location>
        <begin position="93"/>
        <end position="112"/>
    </location>
</feature>
<feature type="compositionally biased region" description="Low complexity" evidence="1">
    <location>
        <begin position="97"/>
        <end position="111"/>
    </location>
</feature>
<feature type="compositionally biased region" description="Low complexity" evidence="1">
    <location>
        <begin position="717"/>
        <end position="732"/>
    </location>
</feature>
<reference evidence="2 3" key="1">
    <citation type="submission" date="2019-05" db="EMBL/GenBank/DDBJ databases">
        <title>Emergence of the Ug99 lineage of the wheat stem rust pathogen through somatic hybridization.</title>
        <authorList>
            <person name="Li F."/>
            <person name="Upadhyaya N.M."/>
            <person name="Sperschneider J."/>
            <person name="Matny O."/>
            <person name="Nguyen-Phuc H."/>
            <person name="Mago R."/>
            <person name="Raley C."/>
            <person name="Miller M.E."/>
            <person name="Silverstein K.A.T."/>
            <person name="Henningsen E."/>
            <person name="Hirsch C.D."/>
            <person name="Visser B."/>
            <person name="Pretorius Z.A."/>
            <person name="Steffenson B.J."/>
            <person name="Schwessinger B."/>
            <person name="Dodds P.N."/>
            <person name="Figueroa M."/>
        </authorList>
    </citation>
    <scope>NUCLEOTIDE SEQUENCE [LARGE SCALE GENOMIC DNA]</scope>
    <source>
        <strain evidence="2 3">Ug99</strain>
    </source>
</reference>
<feature type="compositionally biased region" description="Basic residues" evidence="1">
    <location>
        <begin position="396"/>
        <end position="408"/>
    </location>
</feature>
<feature type="region of interest" description="Disordered" evidence="1">
    <location>
        <begin position="307"/>
        <end position="445"/>
    </location>
</feature>